<dbReference type="RefSeq" id="XP_060288456.1">
    <property type="nucleotide sequence ID" value="XM_060431354.1"/>
</dbReference>
<dbReference type="Proteomes" id="UP001244011">
    <property type="component" value="Unassembled WGS sequence"/>
</dbReference>
<feature type="chain" id="PRO_5042551427" evidence="1">
    <location>
        <begin position="41"/>
        <end position="337"/>
    </location>
</feature>
<proteinExistence type="predicted"/>
<evidence type="ECO:0000256" key="1">
    <source>
        <dbReference type="SAM" id="SignalP"/>
    </source>
</evidence>
<keyword evidence="3" id="KW-1185">Reference proteome</keyword>
<evidence type="ECO:0000313" key="2">
    <source>
        <dbReference type="EMBL" id="KAK1772243.1"/>
    </source>
</evidence>
<dbReference type="EMBL" id="MU838997">
    <property type="protein sequence ID" value="KAK1772243.1"/>
    <property type="molecule type" value="Genomic_DNA"/>
</dbReference>
<gene>
    <name evidence="2" type="ORF">QBC33DRAFT_582719</name>
</gene>
<keyword evidence="1" id="KW-0732">Signal</keyword>
<feature type="signal peptide" evidence="1">
    <location>
        <begin position="1"/>
        <end position="40"/>
    </location>
</feature>
<evidence type="ECO:0000313" key="3">
    <source>
        <dbReference type="Proteomes" id="UP001244011"/>
    </source>
</evidence>
<accession>A0AAJ0FRF6</accession>
<protein>
    <submittedName>
        <fullName evidence="2">Uncharacterized protein</fullName>
    </submittedName>
</protein>
<dbReference type="GeneID" id="85314541"/>
<sequence length="337" mass="33600">MARLNPSPTPSTPPHPFLPPPLLLLLLLATTLTLPHLTLATPSYVYGDLTDAAPFSLPAALFRDLTAHPAATANASIAGYNVSAPAGTDAGAGAPLPGWTLAAAVAPDVPLAASGNASVDKRKFTVATTLGIAAPPQLLAGGGGALVLDPSWRVCATVYVGGILGAAEGDGLLKTQGSCSEVLPGDCLNEMMVAAVTSGVDVEGRCTNPGLQRKCVGIIGADGDGPSFPLTESIISARSFFEYGSSPTEKGNESALAEATGTIWPVVIAWAHLAENGEMQSTNAYVSCVRASNTVGGSGSVDGGGAGAGGENVGATSAGLSRWALIVAVGVTLWMAA</sequence>
<organism evidence="2 3">
    <name type="scientific">Phialemonium atrogriseum</name>
    <dbReference type="NCBI Taxonomy" id="1093897"/>
    <lineage>
        <taxon>Eukaryota</taxon>
        <taxon>Fungi</taxon>
        <taxon>Dikarya</taxon>
        <taxon>Ascomycota</taxon>
        <taxon>Pezizomycotina</taxon>
        <taxon>Sordariomycetes</taxon>
        <taxon>Sordariomycetidae</taxon>
        <taxon>Cephalothecales</taxon>
        <taxon>Cephalothecaceae</taxon>
        <taxon>Phialemonium</taxon>
    </lineage>
</organism>
<reference evidence="2" key="1">
    <citation type="submission" date="2023-06" db="EMBL/GenBank/DDBJ databases">
        <title>Genome-scale phylogeny and comparative genomics of the fungal order Sordariales.</title>
        <authorList>
            <consortium name="Lawrence Berkeley National Laboratory"/>
            <person name="Hensen N."/>
            <person name="Bonometti L."/>
            <person name="Westerberg I."/>
            <person name="Brannstrom I.O."/>
            <person name="Guillou S."/>
            <person name="Cros-Aarteil S."/>
            <person name="Calhoun S."/>
            <person name="Haridas S."/>
            <person name="Kuo A."/>
            <person name="Mondo S."/>
            <person name="Pangilinan J."/>
            <person name="Riley R."/>
            <person name="Labutti K."/>
            <person name="Andreopoulos B."/>
            <person name="Lipzen A."/>
            <person name="Chen C."/>
            <person name="Yanf M."/>
            <person name="Daum C."/>
            <person name="Ng V."/>
            <person name="Clum A."/>
            <person name="Steindorff A."/>
            <person name="Ohm R."/>
            <person name="Martin F."/>
            <person name="Silar P."/>
            <person name="Natvig D."/>
            <person name="Lalanne C."/>
            <person name="Gautier V."/>
            <person name="Ament-Velasquez S.L."/>
            <person name="Kruys A."/>
            <person name="Hutchinson M.I."/>
            <person name="Powell A.J."/>
            <person name="Barry K."/>
            <person name="Miller A.N."/>
            <person name="Grigoriev I.V."/>
            <person name="Debuchy R."/>
            <person name="Gladieux P."/>
            <person name="Thoren M.H."/>
            <person name="Johannesson H."/>
        </authorList>
    </citation>
    <scope>NUCLEOTIDE SEQUENCE</scope>
    <source>
        <strain evidence="2">8032-3</strain>
    </source>
</reference>
<dbReference type="AlphaFoldDB" id="A0AAJ0FRF6"/>
<name>A0AAJ0FRF6_9PEZI</name>
<comment type="caution">
    <text evidence="2">The sequence shown here is derived from an EMBL/GenBank/DDBJ whole genome shotgun (WGS) entry which is preliminary data.</text>
</comment>